<dbReference type="AlphaFoldDB" id="F2Z3V2"/>
<organism evidence="1 3">
    <name type="scientific">Mus musculus</name>
    <name type="common">Mouse</name>
    <dbReference type="NCBI Taxonomy" id="10090"/>
    <lineage>
        <taxon>Eukaryota</taxon>
        <taxon>Metazoa</taxon>
        <taxon>Chordata</taxon>
        <taxon>Craniata</taxon>
        <taxon>Vertebrata</taxon>
        <taxon>Euteleostomi</taxon>
        <taxon>Mammalia</taxon>
        <taxon>Eutheria</taxon>
        <taxon>Euarchontoglires</taxon>
        <taxon>Glires</taxon>
        <taxon>Rodentia</taxon>
        <taxon>Myomorpha</taxon>
        <taxon>Muroidea</taxon>
        <taxon>Muridae</taxon>
        <taxon>Murinae</taxon>
        <taxon>Mus</taxon>
        <taxon>Mus</taxon>
    </lineage>
</organism>
<dbReference type="GeneTree" id="ENSGT00940000160245"/>
<dbReference type="Bgee" id="ENSMUSG00000020385">
    <property type="expression patterns" value="Expressed in undifferentiated genital tubercle and 263 other cell types or tissues"/>
</dbReference>
<reference evidence="1" key="3">
    <citation type="submission" date="2025-05" db="UniProtKB">
        <authorList>
            <consortium name="Ensembl"/>
        </authorList>
    </citation>
    <scope>IDENTIFICATION</scope>
    <source>
        <strain evidence="1">C57BL/6J</strain>
    </source>
</reference>
<sequence>MKATVEVTNAREGLTAVLRRTGTVNHIISLKTRIDVPLGLFTRLLSKLASWGYFKKQGLCVQIFACGYFLRVDSKKRHFQVKGAPCASLLKLRTLLKRTLIPVTI</sequence>
<dbReference type="Antibodypedia" id="29447">
    <property type="antibodies" value="113 antibodies from 25 providers"/>
</dbReference>
<dbReference type="HOGENOM" id="CLU_177129_0_0_1"/>
<evidence type="ECO:0000313" key="2">
    <source>
        <dbReference type="MGI" id="MGI:1098551"/>
    </source>
</evidence>
<dbReference type="Ensembl" id="ENSMUST00000153414.8">
    <property type="protein sequence ID" value="ENSMUSP00000115894.2"/>
    <property type="gene ID" value="ENSMUSG00000020385.17"/>
</dbReference>
<dbReference type="Ensembl" id="ENSMUST00000148053.2">
    <property type="protein sequence ID" value="ENSMUSP00000120822.2"/>
    <property type="gene ID" value="ENSMUSG00000020385.17"/>
</dbReference>
<protein>
    <submittedName>
        <fullName evidence="1">CDC like kinase 4</fullName>
    </submittedName>
</protein>
<dbReference type="VEuPathDB" id="HostDB:ENSMUSG00000020385"/>
<dbReference type="ProteomicsDB" id="332904"/>
<dbReference type="Proteomes" id="UP000000589">
    <property type="component" value="Chromosome 11"/>
</dbReference>
<name>F2Z3V2_MOUSE</name>
<evidence type="ECO:0000313" key="3">
    <source>
        <dbReference type="Proteomes" id="UP000000589"/>
    </source>
</evidence>
<gene>
    <name evidence="1 2" type="primary">Clk4</name>
</gene>
<evidence type="ECO:0000313" key="1">
    <source>
        <dbReference type="Ensembl" id="ENSMUSP00000115894.2"/>
    </source>
</evidence>
<dbReference type="MGI" id="MGI:1098551">
    <property type="gene designation" value="Clk4"/>
</dbReference>
<proteinExistence type="predicted"/>
<keyword evidence="3" id="KW-1185">Reference proteome</keyword>
<accession>F2Z3V2</accession>
<reference evidence="1" key="2">
    <citation type="journal article" date="2011" name="PLoS Biol.">
        <title>Modernizing reference genome assemblies.</title>
        <authorList>
            <person name="Church D.M."/>
            <person name="Schneider V.A."/>
            <person name="Graves T."/>
            <person name="Auger K."/>
            <person name="Cunningham F."/>
            <person name="Bouk N."/>
            <person name="Chen H.C."/>
            <person name="Agarwala R."/>
            <person name="McLaren W.M."/>
            <person name="Ritchie G.R."/>
            <person name="Albracht D."/>
            <person name="Kremitzki M."/>
            <person name="Rock S."/>
            <person name="Kotkiewicz H."/>
            <person name="Kremitzki C."/>
            <person name="Wollam A."/>
            <person name="Trani L."/>
            <person name="Fulton L."/>
            <person name="Fulton R."/>
            <person name="Matthews L."/>
            <person name="Whitehead S."/>
            <person name="Chow W."/>
            <person name="Torrance J."/>
            <person name="Dunn M."/>
            <person name="Harden G."/>
            <person name="Threadgold G."/>
            <person name="Wood J."/>
            <person name="Collins J."/>
            <person name="Heath P."/>
            <person name="Griffiths G."/>
            <person name="Pelan S."/>
            <person name="Grafham D."/>
            <person name="Eichler E.E."/>
            <person name="Weinstock G."/>
            <person name="Mardis E.R."/>
            <person name="Wilson R.K."/>
            <person name="Howe K."/>
            <person name="Flicek P."/>
            <person name="Hubbard T."/>
        </authorList>
    </citation>
    <scope>NUCLEOTIDE SEQUENCE [LARGE SCALE GENOMIC DNA]</scope>
    <source>
        <strain evidence="1">C57BL/6J</strain>
    </source>
</reference>
<reference evidence="1 3" key="1">
    <citation type="journal article" date="2009" name="PLoS Biol.">
        <title>Lineage-specific biology revealed by a finished genome assembly of the mouse.</title>
        <authorList>
            <consortium name="Mouse Genome Sequencing Consortium"/>
            <person name="Church D.M."/>
            <person name="Goodstadt L."/>
            <person name="Hillier L.W."/>
            <person name="Zody M.C."/>
            <person name="Goldstein S."/>
            <person name="She X."/>
            <person name="Bult C.J."/>
            <person name="Agarwala R."/>
            <person name="Cherry J.L."/>
            <person name="DiCuccio M."/>
            <person name="Hlavina W."/>
            <person name="Kapustin Y."/>
            <person name="Meric P."/>
            <person name="Maglott D."/>
            <person name="Birtle Z."/>
            <person name="Marques A.C."/>
            <person name="Graves T."/>
            <person name="Zhou S."/>
            <person name="Teague B."/>
            <person name="Potamousis K."/>
            <person name="Churas C."/>
            <person name="Place M."/>
            <person name="Herschleb J."/>
            <person name="Runnheim R."/>
            <person name="Forrest D."/>
            <person name="Amos-Landgraf J."/>
            <person name="Schwartz D.C."/>
            <person name="Cheng Z."/>
            <person name="Lindblad-Toh K."/>
            <person name="Eichler E.E."/>
            <person name="Ponting C.P."/>
        </authorList>
    </citation>
    <scope>NUCLEOTIDE SEQUENCE [LARGE SCALE GENOMIC DNA]</scope>
    <source>
        <strain evidence="1 3">C57BL/6J</strain>
    </source>
</reference>
<dbReference type="AGR" id="MGI:1098551"/>
<dbReference type="ExpressionAtlas" id="F2Z3V2">
    <property type="expression patterns" value="baseline and differential"/>
</dbReference>